<organism evidence="2 4">
    <name type="scientific">Ignatzschineria cameli</name>
    <dbReference type="NCBI Taxonomy" id="2182793"/>
    <lineage>
        <taxon>Bacteria</taxon>
        <taxon>Pseudomonadati</taxon>
        <taxon>Pseudomonadota</taxon>
        <taxon>Gammaproteobacteria</taxon>
        <taxon>Cardiobacteriales</taxon>
        <taxon>Ignatzschineriaceae</taxon>
        <taxon>Ignatzschineria</taxon>
    </lineage>
</organism>
<evidence type="ECO:0000256" key="1">
    <source>
        <dbReference type="SAM" id="Phobius"/>
    </source>
</evidence>
<gene>
    <name evidence="2" type="ORF">DC077_03125</name>
    <name evidence="3" type="ORF">DC078_02125</name>
</gene>
<evidence type="ECO:0000313" key="4">
    <source>
        <dbReference type="Proteomes" id="UP000245059"/>
    </source>
</evidence>
<protein>
    <submittedName>
        <fullName evidence="2">DUF2474 domain-containing protein</fullName>
    </submittedName>
</protein>
<evidence type="ECO:0000313" key="3">
    <source>
        <dbReference type="EMBL" id="PWD94402.1"/>
    </source>
</evidence>
<dbReference type="Proteomes" id="UP000245059">
    <property type="component" value="Unassembled WGS sequence"/>
</dbReference>
<evidence type="ECO:0000313" key="2">
    <source>
        <dbReference type="EMBL" id="PWD87209.1"/>
    </source>
</evidence>
<sequence>MKSQLIWMIGLWLGGVISLYLFVKLVKVVMSLVGLYASP</sequence>
<reference evidence="2" key="1">
    <citation type="journal article" date="2018" name="Genome Announc.">
        <title>Ignatzschineria cameli sp. nov., isolated from necrotic foot tissue of dromedaries (Camelus dromedarius) and associated maggots (Wohlfahrtia species) in Dubai.</title>
        <authorList>
            <person name="Tsang C.C."/>
            <person name="Tang J.Y."/>
            <person name="Fong J.Y."/>
            <person name="Kinne J."/>
            <person name="Lee H.H."/>
            <person name="Joseph M."/>
            <person name="Jose S."/>
            <person name="Schuster R.K."/>
            <person name="Tang Y."/>
            <person name="Sivakumar S."/>
            <person name="Chen J.H."/>
            <person name="Teng J.L."/>
            <person name="Lau S.K."/>
            <person name="Wernery U."/>
            <person name="Woo P.C."/>
        </authorList>
    </citation>
    <scope>NUCLEOTIDE SEQUENCE</scope>
    <source>
        <strain evidence="2">UAE-HKU57</strain>
        <strain evidence="3">UAE-HKU58</strain>
    </source>
</reference>
<evidence type="ECO:0000313" key="5">
    <source>
        <dbReference type="Proteomes" id="UP000245217"/>
    </source>
</evidence>
<keyword evidence="1" id="KW-0812">Transmembrane</keyword>
<feature type="transmembrane region" description="Helical" evidence="1">
    <location>
        <begin position="6"/>
        <end position="23"/>
    </location>
</feature>
<proteinExistence type="predicted"/>
<keyword evidence="1" id="KW-1133">Transmembrane helix</keyword>
<reference evidence="4 5" key="2">
    <citation type="submission" date="2018-05" db="EMBL/GenBank/DDBJ databases">
        <title>Ignatzschineria dubaiensis sp. nov., isolated from necrotic foot tissues of dromedaries (Camelus dromedarius) and associated maggots in Dubai, United Arab Emirates.</title>
        <authorList>
            <person name="Tsang C.C."/>
            <person name="Tang J.Y.M."/>
            <person name="Fong J.Y.H."/>
            <person name="Kinne J."/>
            <person name="Lee H.H."/>
            <person name="Joseph M."/>
            <person name="Jose S."/>
            <person name="Schuster R.K."/>
            <person name="Tang Y."/>
            <person name="Sivakumar S."/>
            <person name="Chen J.H.K."/>
            <person name="Teng J.L.L."/>
            <person name="Lau S.K.P."/>
            <person name="Wernery U."/>
            <person name="Woo P.C.Y."/>
        </authorList>
    </citation>
    <scope>NUCLEOTIDE SEQUENCE [LARGE SCALE GENOMIC DNA]</scope>
    <source>
        <strain evidence="4">UAE-HKU57</strain>
        <strain evidence="5">UAE-HKU58</strain>
    </source>
</reference>
<name>A0A2U2ASP5_9GAMM</name>
<dbReference type="EMBL" id="QEWW01000002">
    <property type="protein sequence ID" value="PWD87209.1"/>
    <property type="molecule type" value="Genomic_DNA"/>
</dbReference>
<accession>A0A2U2ASP5</accession>
<keyword evidence="1" id="KW-0472">Membrane</keyword>
<dbReference type="OrthoDB" id="7066072at2"/>
<keyword evidence="5" id="KW-1185">Reference proteome</keyword>
<dbReference type="EMBL" id="QEWV01000001">
    <property type="protein sequence ID" value="PWD94402.1"/>
    <property type="molecule type" value="Genomic_DNA"/>
</dbReference>
<comment type="caution">
    <text evidence="2">The sequence shown here is derived from an EMBL/GenBank/DDBJ whole genome shotgun (WGS) entry which is preliminary data.</text>
</comment>
<dbReference type="Proteomes" id="UP000245217">
    <property type="component" value="Unassembled WGS sequence"/>
</dbReference>
<dbReference type="AlphaFoldDB" id="A0A2U2ASP5"/>